<gene>
    <name evidence="3" type="ORF">Tco_1032828</name>
</gene>
<evidence type="ECO:0000259" key="2">
    <source>
        <dbReference type="Pfam" id="PF22936"/>
    </source>
</evidence>
<protein>
    <recommendedName>
        <fullName evidence="2">Retrovirus-related Pol polyprotein from transposon TNT 1-94-like beta-barrel domain-containing protein</fullName>
    </recommendedName>
</protein>
<feature type="compositionally biased region" description="Basic and acidic residues" evidence="1">
    <location>
        <begin position="324"/>
        <end position="338"/>
    </location>
</feature>
<proteinExistence type="predicted"/>
<organism evidence="3 4">
    <name type="scientific">Tanacetum coccineum</name>
    <dbReference type="NCBI Taxonomy" id="301880"/>
    <lineage>
        <taxon>Eukaryota</taxon>
        <taxon>Viridiplantae</taxon>
        <taxon>Streptophyta</taxon>
        <taxon>Embryophyta</taxon>
        <taxon>Tracheophyta</taxon>
        <taxon>Spermatophyta</taxon>
        <taxon>Magnoliopsida</taxon>
        <taxon>eudicotyledons</taxon>
        <taxon>Gunneridae</taxon>
        <taxon>Pentapetalae</taxon>
        <taxon>asterids</taxon>
        <taxon>campanulids</taxon>
        <taxon>Asterales</taxon>
        <taxon>Asteraceae</taxon>
        <taxon>Asteroideae</taxon>
        <taxon>Anthemideae</taxon>
        <taxon>Anthemidinae</taxon>
        <taxon>Tanacetum</taxon>
    </lineage>
</organism>
<feature type="region of interest" description="Disordered" evidence="1">
    <location>
        <begin position="1"/>
        <end position="21"/>
    </location>
</feature>
<feature type="compositionally biased region" description="Low complexity" evidence="1">
    <location>
        <begin position="305"/>
        <end position="321"/>
    </location>
</feature>
<dbReference type="EMBL" id="BQNB010018361">
    <property type="protein sequence ID" value="GJT73542.1"/>
    <property type="molecule type" value="Genomic_DNA"/>
</dbReference>
<sequence length="493" mass="55421">MSPLSTTSSSSSVAASPRSSSPPILSALLGANLIPDRSYIPYKDRRLSISKEALGAFRKSQTYRDKEVNMARDSDNALVCCVENTVEDRIMDSDASFHATYCKQELERFKLRSGKVRLADYKTLDIAAVGDVILKTSFGTSWTLKDVRIGISMLASKGNVSDVQKVDMDLSFIMSMKTRKLQSRSCDSAENVPKTPLQFGAAKRLSRTFRAESTEIHVEAPKMLWSDSVSTAYLVYRIPYVLIGLRIPEEEWQGKNTSLAHLKVFGCDSFIKVKDICREAMKCTIIGSGSNEMRYRFQDTKSHQSPSGSSDTSEGSENSGSFKDSGRSDEEYSEDRASSNEGGFETPQVRRSTRESRAPNKAIIEEMVSLKKNQTWSLVKISARKKASQRLWMFRVKEKQDGIKRYTKSSIHLVKNLKNEEPCRDVHQVGDEREVKALSSLNLPLRLLMNGGSREIIPSLMMLVQDTLYRKSPSPVFGWCSMFRMFGSTERLE</sequence>
<evidence type="ECO:0000256" key="1">
    <source>
        <dbReference type="SAM" id="MobiDB-lite"/>
    </source>
</evidence>
<dbReference type="InterPro" id="IPR054722">
    <property type="entry name" value="PolX-like_BBD"/>
</dbReference>
<evidence type="ECO:0000313" key="3">
    <source>
        <dbReference type="EMBL" id="GJT73542.1"/>
    </source>
</evidence>
<evidence type="ECO:0000313" key="4">
    <source>
        <dbReference type="Proteomes" id="UP001151760"/>
    </source>
</evidence>
<dbReference type="Proteomes" id="UP001151760">
    <property type="component" value="Unassembled WGS sequence"/>
</dbReference>
<feature type="region of interest" description="Disordered" evidence="1">
    <location>
        <begin position="298"/>
        <end position="358"/>
    </location>
</feature>
<dbReference type="Pfam" id="PF22936">
    <property type="entry name" value="Pol_BBD"/>
    <property type="match status" value="1"/>
</dbReference>
<keyword evidence="4" id="KW-1185">Reference proteome</keyword>
<reference evidence="3" key="1">
    <citation type="journal article" date="2022" name="Int. J. Mol. Sci.">
        <title>Draft Genome of Tanacetum Coccineum: Genomic Comparison of Closely Related Tanacetum-Family Plants.</title>
        <authorList>
            <person name="Yamashiro T."/>
            <person name="Shiraishi A."/>
            <person name="Nakayama K."/>
            <person name="Satake H."/>
        </authorList>
    </citation>
    <scope>NUCLEOTIDE SEQUENCE</scope>
</reference>
<reference evidence="3" key="2">
    <citation type="submission" date="2022-01" db="EMBL/GenBank/DDBJ databases">
        <authorList>
            <person name="Yamashiro T."/>
            <person name="Shiraishi A."/>
            <person name="Satake H."/>
            <person name="Nakayama K."/>
        </authorList>
    </citation>
    <scope>NUCLEOTIDE SEQUENCE</scope>
</reference>
<comment type="caution">
    <text evidence="3">The sequence shown here is derived from an EMBL/GenBank/DDBJ whole genome shotgun (WGS) entry which is preliminary data.</text>
</comment>
<name>A0ABQ5GF01_9ASTR</name>
<accession>A0ABQ5GF01</accession>
<feature type="domain" description="Retrovirus-related Pol polyprotein from transposon TNT 1-94-like beta-barrel" evidence="2">
    <location>
        <begin position="90"/>
        <end position="148"/>
    </location>
</feature>